<evidence type="ECO:0000256" key="1">
    <source>
        <dbReference type="SAM" id="MobiDB-lite"/>
    </source>
</evidence>
<protein>
    <submittedName>
        <fullName evidence="2">Unannotated protein</fullName>
    </submittedName>
</protein>
<organism evidence="2">
    <name type="scientific">freshwater metagenome</name>
    <dbReference type="NCBI Taxonomy" id="449393"/>
    <lineage>
        <taxon>unclassified sequences</taxon>
        <taxon>metagenomes</taxon>
        <taxon>ecological metagenomes</taxon>
    </lineage>
</organism>
<dbReference type="EMBL" id="CAEZYQ010000040">
    <property type="protein sequence ID" value="CAB4768034.1"/>
    <property type="molecule type" value="Genomic_DNA"/>
</dbReference>
<gene>
    <name evidence="2" type="ORF">UFOPK2761_03219</name>
</gene>
<dbReference type="AlphaFoldDB" id="A0A6J6V8G4"/>
<proteinExistence type="predicted"/>
<reference evidence="2" key="1">
    <citation type="submission" date="2020-05" db="EMBL/GenBank/DDBJ databases">
        <authorList>
            <person name="Chiriac C."/>
            <person name="Salcher M."/>
            <person name="Ghai R."/>
            <person name="Kavagutti S V."/>
        </authorList>
    </citation>
    <scope>NUCLEOTIDE SEQUENCE</scope>
</reference>
<accession>A0A6J6V8G4</accession>
<feature type="region of interest" description="Disordered" evidence="1">
    <location>
        <begin position="159"/>
        <end position="179"/>
    </location>
</feature>
<sequence length="410" mass="44439">MSTDHTVTRLVNGHQAAVYLTEPPSPETHPLTLGTLHDNDLAVVFTYASAADSTLARAARNLLRSMGKDDSVTGMRMHASDSVHIAPIWLIAHRTRLVVVASAQIWPANVMTEFLRLVLATPASVLLVADHGRSHEVAQTCIGYTPVAKPWSEVTEAAEAAQTAKASAPKPPPAEQQVPRSDWLTYRADCREQLDNHQFALLDAHYLASLRTAQTALHATAQVDDHTVASILQAAIQTSATVNEAITAFRATQAAFFDAGINLRIDPDRLIALLANSRRPAYTETDWLSLRAYRDPVRPAICTLYGYHLNVDEIAAFCVGHARAALAEGRLNNRPLHEHARIYLAAQTLRRALEGADAAEPLIGLSTIGAALTTAARDTGVLIAGPHSHNSDHTRKLWHAGSGYLYGRIS</sequence>
<feature type="compositionally biased region" description="Low complexity" evidence="1">
    <location>
        <begin position="159"/>
        <end position="168"/>
    </location>
</feature>
<name>A0A6J6V8G4_9ZZZZ</name>
<evidence type="ECO:0000313" key="2">
    <source>
        <dbReference type="EMBL" id="CAB4768034.1"/>
    </source>
</evidence>